<proteinExistence type="inferred from homology"/>
<dbReference type="InterPro" id="IPR000873">
    <property type="entry name" value="AMP-dep_synth/lig_dom"/>
</dbReference>
<evidence type="ECO:0000256" key="1">
    <source>
        <dbReference type="ARBA" id="ARBA00006432"/>
    </source>
</evidence>
<dbReference type="Pfam" id="PF00501">
    <property type="entry name" value="AMP-binding"/>
    <property type="match status" value="1"/>
</dbReference>
<dbReference type="SUPFAM" id="SSF56801">
    <property type="entry name" value="Acetyl-CoA synthetase-like"/>
    <property type="match status" value="1"/>
</dbReference>
<dbReference type="InterPro" id="IPR042099">
    <property type="entry name" value="ANL_N_sf"/>
</dbReference>
<dbReference type="Pfam" id="PF13193">
    <property type="entry name" value="AMP-binding_C"/>
    <property type="match status" value="1"/>
</dbReference>
<dbReference type="InterPro" id="IPR025110">
    <property type="entry name" value="AMP-bd_C"/>
</dbReference>
<dbReference type="Gene3D" id="3.30.300.30">
    <property type="match status" value="1"/>
</dbReference>
<dbReference type="GO" id="GO:0019748">
    <property type="term" value="P:secondary metabolic process"/>
    <property type="evidence" value="ECO:0007669"/>
    <property type="project" value="TreeGrafter"/>
</dbReference>
<dbReference type="InterPro" id="IPR045851">
    <property type="entry name" value="AMP-bd_C_sf"/>
</dbReference>
<dbReference type="PANTHER" id="PTHR24096">
    <property type="entry name" value="LONG-CHAIN-FATTY-ACID--COA LIGASE"/>
    <property type="match status" value="1"/>
</dbReference>
<dbReference type="Proteomes" id="UP000799770">
    <property type="component" value="Unassembled WGS sequence"/>
</dbReference>
<evidence type="ECO:0000259" key="2">
    <source>
        <dbReference type="Pfam" id="PF00501"/>
    </source>
</evidence>
<evidence type="ECO:0000259" key="3">
    <source>
        <dbReference type="Pfam" id="PF13193"/>
    </source>
</evidence>
<dbReference type="OrthoDB" id="6509636at2759"/>
<gene>
    <name evidence="4" type="ORF">BDV96DRAFT_635590</name>
</gene>
<keyword evidence="5" id="KW-1185">Reference proteome</keyword>
<dbReference type="PANTHER" id="PTHR24096:SF265">
    <property type="entry name" value="ENZYME, PUTATIVE (AFU_ORTHOLOGUE AFUA_5G14270)-RELATED"/>
    <property type="match status" value="1"/>
</dbReference>
<protein>
    <submittedName>
        <fullName evidence="4">Putative AMP-binding enzyme</fullName>
    </submittedName>
</protein>
<evidence type="ECO:0000313" key="5">
    <source>
        <dbReference type="Proteomes" id="UP000799770"/>
    </source>
</evidence>
<sequence length="542" mass="60304">MPFLAQEHLPIPNKDILSWIYDEPTYDQDKPIYIDAYNPSNSISASQAKKLIRQLVAGLKKAGLQKGDTVLIHSFNNIYYPVIVLAITGFGGVFTGTNPGYTAGELKHQIQASATKFVIAEPEILTNIEPAANEKGVTKDKILILDAANQPLPEGYQSWRTLLNHGEADWERFNDQETSQNTTAMLLFSSGTTGLPKPAILSHANHVAQHTLMFEHRARPYTLSRLIALPMFHAATTPSTCVSPLRSGHIQVVMKRFDVPTFLDFAEKYQITDLTLVPPMVTAIVSSPLPIEVKKQKLRFIKHAMAGAAPLDKLMQARFQALMSDEGVFTQVMGMTETCCFAAVLYYPENDDTGSVGRFMPNMDVKLIDDDGNDITGYNKRGELCVRGPNVIKGYGGIPRERDFDSDGYFRTGDVLYCDEETKLWYIVDRKKELIKVRGFQVAPAELEGVLLDHPKVLDAAVIGLPTAQGDSELPRAYVIKKPGQESLGEQEVAKWVEERLAKYKRLEGGVKFVETIPKTASGKILKRFLREQAKKEMGAKL</sequence>
<dbReference type="AlphaFoldDB" id="A0A6A5YSS2"/>
<name>A0A6A5YSS2_9PLEO</name>
<organism evidence="4 5">
    <name type="scientific">Lophiotrema nucula</name>
    <dbReference type="NCBI Taxonomy" id="690887"/>
    <lineage>
        <taxon>Eukaryota</taxon>
        <taxon>Fungi</taxon>
        <taxon>Dikarya</taxon>
        <taxon>Ascomycota</taxon>
        <taxon>Pezizomycotina</taxon>
        <taxon>Dothideomycetes</taxon>
        <taxon>Pleosporomycetidae</taxon>
        <taxon>Pleosporales</taxon>
        <taxon>Lophiotremataceae</taxon>
        <taxon>Lophiotrema</taxon>
    </lineage>
</organism>
<dbReference type="FunFam" id="3.30.300.30:FF:000007">
    <property type="entry name" value="4-coumarate--CoA ligase 2"/>
    <property type="match status" value="1"/>
</dbReference>
<dbReference type="EMBL" id="ML977339">
    <property type="protein sequence ID" value="KAF2110040.1"/>
    <property type="molecule type" value="Genomic_DNA"/>
</dbReference>
<dbReference type="GO" id="GO:0016405">
    <property type="term" value="F:CoA-ligase activity"/>
    <property type="evidence" value="ECO:0007669"/>
    <property type="project" value="TreeGrafter"/>
</dbReference>
<dbReference type="Gene3D" id="3.40.50.12780">
    <property type="entry name" value="N-terminal domain of ligase-like"/>
    <property type="match status" value="1"/>
</dbReference>
<feature type="domain" description="AMP-dependent synthetase/ligase" evidence="2">
    <location>
        <begin position="28"/>
        <end position="395"/>
    </location>
</feature>
<evidence type="ECO:0000313" key="4">
    <source>
        <dbReference type="EMBL" id="KAF2110040.1"/>
    </source>
</evidence>
<dbReference type="PROSITE" id="PS00455">
    <property type="entry name" value="AMP_BINDING"/>
    <property type="match status" value="1"/>
</dbReference>
<feature type="domain" description="AMP-binding enzyme C-terminal" evidence="3">
    <location>
        <begin position="446"/>
        <end position="524"/>
    </location>
</feature>
<dbReference type="InterPro" id="IPR020845">
    <property type="entry name" value="AMP-binding_CS"/>
</dbReference>
<dbReference type="CDD" id="cd05911">
    <property type="entry name" value="Firefly_Luc_like"/>
    <property type="match status" value="1"/>
</dbReference>
<reference evidence="4" key="1">
    <citation type="journal article" date="2020" name="Stud. Mycol.">
        <title>101 Dothideomycetes genomes: a test case for predicting lifestyles and emergence of pathogens.</title>
        <authorList>
            <person name="Haridas S."/>
            <person name="Albert R."/>
            <person name="Binder M."/>
            <person name="Bloem J."/>
            <person name="Labutti K."/>
            <person name="Salamov A."/>
            <person name="Andreopoulos B."/>
            <person name="Baker S."/>
            <person name="Barry K."/>
            <person name="Bills G."/>
            <person name="Bluhm B."/>
            <person name="Cannon C."/>
            <person name="Castanera R."/>
            <person name="Culley D."/>
            <person name="Daum C."/>
            <person name="Ezra D."/>
            <person name="Gonzalez J."/>
            <person name="Henrissat B."/>
            <person name="Kuo A."/>
            <person name="Liang C."/>
            <person name="Lipzen A."/>
            <person name="Lutzoni F."/>
            <person name="Magnuson J."/>
            <person name="Mondo S."/>
            <person name="Nolan M."/>
            <person name="Ohm R."/>
            <person name="Pangilinan J."/>
            <person name="Park H.-J."/>
            <person name="Ramirez L."/>
            <person name="Alfaro M."/>
            <person name="Sun H."/>
            <person name="Tritt A."/>
            <person name="Yoshinaga Y."/>
            <person name="Zwiers L.-H."/>
            <person name="Turgeon B."/>
            <person name="Goodwin S."/>
            <person name="Spatafora J."/>
            <person name="Crous P."/>
            <person name="Grigoriev I."/>
        </authorList>
    </citation>
    <scope>NUCLEOTIDE SEQUENCE</scope>
    <source>
        <strain evidence="4">CBS 627.86</strain>
    </source>
</reference>
<accession>A0A6A5YSS2</accession>
<comment type="similarity">
    <text evidence="1">Belongs to the ATP-dependent AMP-binding enzyme family.</text>
</comment>